<protein>
    <submittedName>
        <fullName evidence="1">Uncharacterized protein</fullName>
    </submittedName>
</protein>
<comment type="caution">
    <text evidence="1">The sequence shown here is derived from an EMBL/GenBank/DDBJ whole genome shotgun (WGS) entry which is preliminary data.</text>
</comment>
<accession>A0A8I0MXW9</accession>
<evidence type="ECO:0000313" key="2">
    <source>
        <dbReference type="Proteomes" id="UP000660708"/>
    </source>
</evidence>
<gene>
    <name evidence="1" type="ORF">PPEP_a3095</name>
</gene>
<reference evidence="1 2" key="1">
    <citation type="submission" date="2015-06" db="EMBL/GenBank/DDBJ databases">
        <title>Genome sequence of Pseudoalteromonas peptidolytica.</title>
        <authorList>
            <person name="Xie B.-B."/>
            <person name="Rong J.-C."/>
            <person name="Qin Q.-L."/>
            <person name="Zhang Y.-Z."/>
        </authorList>
    </citation>
    <scope>NUCLEOTIDE SEQUENCE [LARGE SCALE GENOMIC DNA]</scope>
    <source>
        <strain evidence="1 2">F12-50-A1</strain>
    </source>
</reference>
<dbReference type="EMBL" id="AQHF01000030">
    <property type="protein sequence ID" value="MBE0348009.1"/>
    <property type="molecule type" value="Genomic_DNA"/>
</dbReference>
<proteinExistence type="predicted"/>
<sequence>MFFLFNRANSSAGKPPPTSAVPCWCCGGSEFISRGVDYLVRFYFQIPHSKKPAALLQRVSFRRVNRLLPVLHFVDIVVGASLPRDVTK</sequence>
<organism evidence="1 2">
    <name type="scientific">Pseudoalteromonas peptidolytica F12-50-A1</name>
    <dbReference type="NCBI Taxonomy" id="1315280"/>
    <lineage>
        <taxon>Bacteria</taxon>
        <taxon>Pseudomonadati</taxon>
        <taxon>Pseudomonadota</taxon>
        <taxon>Gammaproteobacteria</taxon>
        <taxon>Alteromonadales</taxon>
        <taxon>Pseudoalteromonadaceae</taxon>
        <taxon>Pseudoalteromonas</taxon>
    </lineage>
</organism>
<dbReference type="AlphaFoldDB" id="A0A8I0MXW9"/>
<name>A0A8I0MXW9_9GAMM</name>
<evidence type="ECO:0000313" key="1">
    <source>
        <dbReference type="EMBL" id="MBE0348009.1"/>
    </source>
</evidence>
<dbReference type="Proteomes" id="UP000660708">
    <property type="component" value="Unassembled WGS sequence"/>
</dbReference>
<keyword evidence="2" id="KW-1185">Reference proteome</keyword>